<comment type="caution">
    <text evidence="1">The sequence shown here is derived from an EMBL/GenBank/DDBJ whole genome shotgun (WGS) entry which is preliminary data.</text>
</comment>
<proteinExistence type="predicted"/>
<evidence type="ECO:0000313" key="2">
    <source>
        <dbReference type="Proteomes" id="UP000249135"/>
    </source>
</evidence>
<dbReference type="Proteomes" id="UP000249135">
    <property type="component" value="Unassembled WGS sequence"/>
</dbReference>
<protein>
    <submittedName>
        <fullName evidence="1">Uncharacterized protein</fullName>
    </submittedName>
</protein>
<sequence length="129" mass="14230">MKQYETLNEALIDCVKAAGGSKQVGPKLWPEKAPDTAQRMLLDCLNEDRAAKLSPDQVMLVLRLSRAAGHHAGIGFILGDLGYSPTQPIEPRDEAAELQRQFMDVMSKAETLVQRMERAASRLNVRAIA</sequence>
<evidence type="ECO:0000313" key="1">
    <source>
        <dbReference type="EMBL" id="PZQ77964.1"/>
    </source>
</evidence>
<name>A0A2W5QLX4_VARPD</name>
<gene>
    <name evidence="1" type="ORF">DI563_02060</name>
</gene>
<reference evidence="1 2" key="1">
    <citation type="submission" date="2017-08" db="EMBL/GenBank/DDBJ databases">
        <title>Infants hospitalized years apart are colonized by the same room-sourced microbial strains.</title>
        <authorList>
            <person name="Brooks B."/>
            <person name="Olm M.R."/>
            <person name="Firek B.A."/>
            <person name="Baker R."/>
            <person name="Thomas B.C."/>
            <person name="Morowitz M.J."/>
            <person name="Banfield J.F."/>
        </authorList>
    </citation>
    <scope>NUCLEOTIDE SEQUENCE [LARGE SCALE GENOMIC DNA]</scope>
    <source>
        <strain evidence="1">S2_005_003_R2_41</strain>
    </source>
</reference>
<dbReference type="EMBL" id="QFPP01000007">
    <property type="protein sequence ID" value="PZQ77964.1"/>
    <property type="molecule type" value="Genomic_DNA"/>
</dbReference>
<accession>A0A2W5QLX4</accession>
<organism evidence="1 2">
    <name type="scientific">Variovorax paradoxus</name>
    <dbReference type="NCBI Taxonomy" id="34073"/>
    <lineage>
        <taxon>Bacteria</taxon>
        <taxon>Pseudomonadati</taxon>
        <taxon>Pseudomonadota</taxon>
        <taxon>Betaproteobacteria</taxon>
        <taxon>Burkholderiales</taxon>
        <taxon>Comamonadaceae</taxon>
        <taxon>Variovorax</taxon>
    </lineage>
</organism>
<dbReference type="AlphaFoldDB" id="A0A2W5QLX4"/>